<dbReference type="GO" id="GO:0034388">
    <property type="term" value="C:Pwp2p-containing subcomplex of 90S preribosome"/>
    <property type="evidence" value="ECO:0007669"/>
    <property type="project" value="TreeGrafter"/>
</dbReference>
<gene>
    <name evidence="7" type="ORF">METBISCDRAFT_29872</name>
</gene>
<dbReference type="Pfam" id="PF23240">
    <property type="entry name" value="HAT_PRP39_N"/>
    <property type="match status" value="1"/>
</dbReference>
<dbReference type="Gene3D" id="1.25.40.10">
    <property type="entry name" value="Tetratricopeptide repeat domain"/>
    <property type="match status" value="1"/>
</dbReference>
<dbReference type="SMART" id="SM00386">
    <property type="entry name" value="HAT"/>
    <property type="match status" value="3"/>
</dbReference>
<dbReference type="GO" id="GO:0030515">
    <property type="term" value="F:snoRNA binding"/>
    <property type="evidence" value="ECO:0007669"/>
    <property type="project" value="InterPro"/>
</dbReference>
<dbReference type="GO" id="GO:0032040">
    <property type="term" value="C:small-subunit processome"/>
    <property type="evidence" value="ECO:0007669"/>
    <property type="project" value="TreeGrafter"/>
</dbReference>
<dbReference type="InterPro" id="IPR013949">
    <property type="entry name" value="Utp6"/>
</dbReference>
<dbReference type="SUPFAM" id="SSF48452">
    <property type="entry name" value="TPR-like"/>
    <property type="match status" value="1"/>
</dbReference>
<evidence type="ECO:0000256" key="2">
    <source>
        <dbReference type="ARBA" id="ARBA00010734"/>
    </source>
</evidence>
<proteinExistence type="inferred from homology"/>
<comment type="subcellular location">
    <subcellularLocation>
        <location evidence="1">Nucleus</location>
        <location evidence="1">Nucleolus</location>
    </subcellularLocation>
</comment>
<dbReference type="PANTHER" id="PTHR23271">
    <property type="entry name" value="HEPATOCELLULAR CARCINOMA-ASSOCIATED ANTIGEN 66"/>
    <property type="match status" value="1"/>
</dbReference>
<feature type="domain" description="U3 small nucleolar RNA-associated protein 6 N-terminal" evidence="6">
    <location>
        <begin position="9"/>
        <end position="92"/>
    </location>
</feature>
<keyword evidence="5" id="KW-0539">Nucleus</keyword>
<dbReference type="InterPro" id="IPR011990">
    <property type="entry name" value="TPR-like_helical_dom_sf"/>
</dbReference>
<reference evidence="8" key="1">
    <citation type="journal article" date="2018" name="Nat. Microbiol.">
        <title>Leveraging single-cell genomics to expand the fungal tree of life.</title>
        <authorList>
            <person name="Ahrendt S.R."/>
            <person name="Quandt C.A."/>
            <person name="Ciobanu D."/>
            <person name="Clum A."/>
            <person name="Salamov A."/>
            <person name="Andreopoulos B."/>
            <person name="Cheng J.F."/>
            <person name="Woyke T."/>
            <person name="Pelin A."/>
            <person name="Henrissat B."/>
            <person name="Reynolds N.K."/>
            <person name="Benny G.L."/>
            <person name="Smith M.E."/>
            <person name="James T.Y."/>
            <person name="Grigoriev I.V."/>
        </authorList>
    </citation>
    <scope>NUCLEOTIDE SEQUENCE [LARGE SCALE GENOMIC DNA]</scope>
    <source>
        <strain evidence="8">Baker2002</strain>
    </source>
</reference>
<name>A0A4P9ZFM4_9ASCO</name>
<evidence type="ECO:0000256" key="4">
    <source>
        <dbReference type="ARBA" id="ARBA00022737"/>
    </source>
</evidence>
<dbReference type="InterPro" id="IPR055347">
    <property type="entry name" value="UTP6_N"/>
</dbReference>
<dbReference type="OrthoDB" id="28112at2759"/>
<protein>
    <submittedName>
        <fullName evidence="7">U3 snoRNP protein</fullName>
    </submittedName>
</protein>
<dbReference type="GO" id="GO:0000462">
    <property type="term" value="P:maturation of SSU-rRNA from tricistronic rRNA transcript (SSU-rRNA, 5.8S rRNA, LSU-rRNA)"/>
    <property type="evidence" value="ECO:0007669"/>
    <property type="project" value="InterPro"/>
</dbReference>
<keyword evidence="3" id="KW-0698">rRNA processing</keyword>
<comment type="similarity">
    <text evidence="2">Belongs to the UTP6 family.</text>
</comment>
<dbReference type="AlphaFoldDB" id="A0A4P9ZFM4"/>
<dbReference type="InterPro" id="IPR003107">
    <property type="entry name" value="HAT"/>
</dbReference>
<keyword evidence="4" id="KW-0677">Repeat</keyword>
<evidence type="ECO:0000259" key="6">
    <source>
        <dbReference type="Pfam" id="PF08640"/>
    </source>
</evidence>
<evidence type="ECO:0000256" key="3">
    <source>
        <dbReference type="ARBA" id="ARBA00022552"/>
    </source>
</evidence>
<dbReference type="EMBL" id="ML004436">
    <property type="protein sequence ID" value="RKP31847.1"/>
    <property type="molecule type" value="Genomic_DNA"/>
</dbReference>
<dbReference type="Proteomes" id="UP000268321">
    <property type="component" value="Unassembled WGS sequence"/>
</dbReference>
<evidence type="ECO:0000313" key="7">
    <source>
        <dbReference type="EMBL" id="RKP31847.1"/>
    </source>
</evidence>
<evidence type="ECO:0000256" key="1">
    <source>
        <dbReference type="ARBA" id="ARBA00004604"/>
    </source>
</evidence>
<dbReference type="PANTHER" id="PTHR23271:SF1">
    <property type="entry name" value="U3 SMALL NUCLEOLAR RNA-ASSOCIATED PROTEIN 6 HOMOLOG"/>
    <property type="match status" value="1"/>
</dbReference>
<sequence>MSSNTRYLLEQSVAELDDFQKKGLFDRKEIAMIMRRKTDFEHRIQGRGGTARDFLKYSEFEINLEKLRLKRFHRLSLAGLVDLKPSISDWAGFKRIVFIFDRATRKFPADLNLWTKYIQFAKDRDAIKIVYKVYAKLLQLQPRNLDAWISAAKYEFETNANAKAARDLFQRALRLNPEDQKLWLTYALFELTYVSKLLARRKVMGLLTEKQQHEDIKLQQNEFEDRKAKMDDVDGLKDNNDVISLDTDKESMQNKLEQLPEADLNVLGNPNLNPVLKGDVALTVFDLGISELLKQVDKSSREEHTFRLAEEFFSIFGKFDNLNRDYLNYHILSYLQMHYPKNSKTVFIDITLPLRNVPIGDSNLAEGLQLSVNKYMAYKLKLKSATEKENISRRFTTYLTDRYVNSEEKRSDQVDALLKAIIQKCR</sequence>
<keyword evidence="8" id="KW-1185">Reference proteome</keyword>
<evidence type="ECO:0000313" key="8">
    <source>
        <dbReference type="Proteomes" id="UP000268321"/>
    </source>
</evidence>
<accession>A0A4P9ZFM4</accession>
<organism evidence="7 8">
    <name type="scientific">Metschnikowia bicuspidata</name>
    <dbReference type="NCBI Taxonomy" id="27322"/>
    <lineage>
        <taxon>Eukaryota</taxon>
        <taxon>Fungi</taxon>
        <taxon>Dikarya</taxon>
        <taxon>Ascomycota</taxon>
        <taxon>Saccharomycotina</taxon>
        <taxon>Pichiomycetes</taxon>
        <taxon>Metschnikowiaceae</taxon>
        <taxon>Metschnikowia</taxon>
    </lineage>
</organism>
<evidence type="ECO:0000256" key="5">
    <source>
        <dbReference type="ARBA" id="ARBA00023242"/>
    </source>
</evidence>
<dbReference type="Pfam" id="PF08640">
    <property type="entry name" value="U3_assoc_6"/>
    <property type="match status" value="1"/>
</dbReference>